<name>F7YH44_MESOW</name>
<evidence type="ECO:0000313" key="1">
    <source>
        <dbReference type="EMBL" id="AEH88066.1"/>
    </source>
</evidence>
<dbReference type="HOGENOM" id="CLU_3404327_0_0_5"/>
<dbReference type="AlphaFoldDB" id="F7YH44"/>
<dbReference type="EMBL" id="CP002279">
    <property type="protein sequence ID" value="AEH88066.1"/>
    <property type="molecule type" value="Genomic_DNA"/>
</dbReference>
<accession>F7YH44</accession>
<organism evidence="1 2">
    <name type="scientific">Mesorhizobium opportunistum (strain LMG 24607 / HAMBI 3007 / WSM2075)</name>
    <dbReference type="NCBI Taxonomy" id="536019"/>
    <lineage>
        <taxon>Bacteria</taxon>
        <taxon>Pseudomonadati</taxon>
        <taxon>Pseudomonadota</taxon>
        <taxon>Alphaproteobacteria</taxon>
        <taxon>Hyphomicrobiales</taxon>
        <taxon>Phyllobacteriaceae</taxon>
        <taxon>Mesorhizobium</taxon>
    </lineage>
</organism>
<dbReference type="Proteomes" id="UP000001623">
    <property type="component" value="Chromosome"/>
</dbReference>
<dbReference type="STRING" id="536019.Mesop_3624"/>
<gene>
    <name evidence="1" type="ordered locus">Mesop_3624</name>
</gene>
<sequence length="30" mass="3577">MGEEPSRDNFSWLFNPLYTIRPHPTLTPFL</sequence>
<reference evidence="1 2" key="1">
    <citation type="submission" date="2010-10" db="EMBL/GenBank/DDBJ databases">
        <title>Complete sequence of Mesorhizobium opportunistum WSM2075.</title>
        <authorList>
            <consortium name="US DOE Joint Genome Institute"/>
            <person name="Lucas S."/>
            <person name="Copeland A."/>
            <person name="Lapidus A."/>
            <person name="Cheng J.-F."/>
            <person name="Bruce D."/>
            <person name="Goodwin L."/>
            <person name="Pitluck S."/>
            <person name="Chertkov O."/>
            <person name="Misra M."/>
            <person name="Detter J.C."/>
            <person name="Han C."/>
            <person name="Tapia R."/>
            <person name="Land M."/>
            <person name="Hauser L."/>
            <person name="Kyrpides N."/>
            <person name="Ovchinnikova G."/>
            <person name="Mavrommatis K.M."/>
            <person name="Tiwari R.P."/>
            <person name="Howieson J.G."/>
            <person name="O'Hara G.W."/>
            <person name="Nandasena K.G."/>
            <person name="Woyke T."/>
        </authorList>
    </citation>
    <scope>NUCLEOTIDE SEQUENCE [LARGE SCALE GENOMIC DNA]</scope>
    <source>
        <strain evidence="2">LMG 24607 / HAMBI 3007 / WSM2075</strain>
    </source>
</reference>
<protein>
    <submittedName>
        <fullName evidence="1">Uncharacterized protein</fullName>
    </submittedName>
</protein>
<proteinExistence type="predicted"/>
<dbReference type="KEGG" id="mop:Mesop_3624"/>
<evidence type="ECO:0000313" key="2">
    <source>
        <dbReference type="Proteomes" id="UP000001623"/>
    </source>
</evidence>